<reference evidence="2 3" key="1">
    <citation type="journal article" date="2018" name="IMA Fungus">
        <title>IMA Genome-F 9: Draft genome sequence of Annulohypoxylon stygium, Aspergillus mulundensis, Berkeleyomyces basicola (syn. Thielaviopsis basicola), Ceratocystis smalleyi, two Cercospora beticola strains, Coleophoma cylindrospora, Fusarium fracticaudum, Phialophora cf. hyalina, and Morchella septimelata.</title>
        <authorList>
            <person name="Wingfield B.D."/>
            <person name="Bills G.F."/>
            <person name="Dong Y."/>
            <person name="Huang W."/>
            <person name="Nel W.J."/>
            <person name="Swalarsk-Parry B.S."/>
            <person name="Vaghefi N."/>
            <person name="Wilken P.M."/>
            <person name="An Z."/>
            <person name="de Beer Z.W."/>
            <person name="De Vos L."/>
            <person name="Chen L."/>
            <person name="Duong T.A."/>
            <person name="Gao Y."/>
            <person name="Hammerbacher A."/>
            <person name="Kikkert J.R."/>
            <person name="Li Y."/>
            <person name="Li H."/>
            <person name="Li K."/>
            <person name="Li Q."/>
            <person name="Liu X."/>
            <person name="Ma X."/>
            <person name="Naidoo K."/>
            <person name="Pethybridge S.J."/>
            <person name="Sun J."/>
            <person name="Steenkamp E.T."/>
            <person name="van der Nest M.A."/>
            <person name="van Wyk S."/>
            <person name="Wingfield M.J."/>
            <person name="Xiong C."/>
            <person name="Yue Q."/>
            <person name="Zhang X."/>
        </authorList>
    </citation>
    <scope>NUCLEOTIDE SEQUENCE [LARGE SCALE GENOMIC DNA]</scope>
    <source>
        <strain evidence="2 3">BP5796</strain>
    </source>
</reference>
<sequence length="106" mass="10992">MLKKLIADPCAAPGAQGGRREGPDGAEAAQGVKAPKPHHTRIGQWPWVSNDRSATTCSSHTLVSSARHYNGASCIEPPALSARLKGGEAEADYMLEIPAEGGDSTA</sequence>
<protein>
    <submittedName>
        <fullName evidence="2">Uncharacterized protein</fullName>
    </submittedName>
</protein>
<proteinExistence type="predicted"/>
<dbReference type="AlphaFoldDB" id="A0A3D8R7Q1"/>
<dbReference type="EMBL" id="PDLN01000012">
    <property type="protein sequence ID" value="RDW70057.1"/>
    <property type="molecule type" value="Genomic_DNA"/>
</dbReference>
<gene>
    <name evidence="2" type="ORF">BP5796_08454</name>
</gene>
<dbReference type="Proteomes" id="UP000256328">
    <property type="component" value="Unassembled WGS sequence"/>
</dbReference>
<comment type="caution">
    <text evidence="2">The sequence shown here is derived from an EMBL/GenBank/DDBJ whole genome shotgun (WGS) entry which is preliminary data.</text>
</comment>
<accession>A0A3D8R7Q1</accession>
<name>A0A3D8R7Q1_9HELO</name>
<organism evidence="2 3">
    <name type="scientific">Coleophoma crateriformis</name>
    <dbReference type="NCBI Taxonomy" id="565419"/>
    <lineage>
        <taxon>Eukaryota</taxon>
        <taxon>Fungi</taxon>
        <taxon>Dikarya</taxon>
        <taxon>Ascomycota</taxon>
        <taxon>Pezizomycotina</taxon>
        <taxon>Leotiomycetes</taxon>
        <taxon>Helotiales</taxon>
        <taxon>Dermateaceae</taxon>
        <taxon>Coleophoma</taxon>
    </lineage>
</organism>
<feature type="region of interest" description="Disordered" evidence="1">
    <location>
        <begin position="1"/>
        <end position="44"/>
    </location>
</feature>
<evidence type="ECO:0000256" key="1">
    <source>
        <dbReference type="SAM" id="MobiDB-lite"/>
    </source>
</evidence>
<keyword evidence="3" id="KW-1185">Reference proteome</keyword>
<evidence type="ECO:0000313" key="2">
    <source>
        <dbReference type="EMBL" id="RDW70057.1"/>
    </source>
</evidence>
<evidence type="ECO:0000313" key="3">
    <source>
        <dbReference type="Proteomes" id="UP000256328"/>
    </source>
</evidence>